<dbReference type="Proteomes" id="UP000326198">
    <property type="component" value="Unassembled WGS sequence"/>
</dbReference>
<name>A0A5N7BHH7_9EURO</name>
<keyword evidence="1" id="KW-0812">Transmembrane</keyword>
<keyword evidence="1" id="KW-1133">Transmembrane helix</keyword>
<evidence type="ECO:0000313" key="3">
    <source>
        <dbReference type="Proteomes" id="UP000326198"/>
    </source>
</evidence>
<dbReference type="AlphaFoldDB" id="A0A5N7BHH7"/>
<keyword evidence="1" id="KW-0472">Membrane</keyword>
<gene>
    <name evidence="2" type="ORF">BDV26DRAFT_255924</name>
</gene>
<evidence type="ECO:0000256" key="1">
    <source>
        <dbReference type="SAM" id="Phobius"/>
    </source>
</evidence>
<proteinExistence type="predicted"/>
<feature type="transmembrane region" description="Helical" evidence="1">
    <location>
        <begin position="12"/>
        <end position="31"/>
    </location>
</feature>
<reference evidence="2 3" key="1">
    <citation type="submission" date="2019-04" db="EMBL/GenBank/DDBJ databases">
        <title>Friends and foes A comparative genomics studyof 23 Aspergillus species from section Flavi.</title>
        <authorList>
            <consortium name="DOE Joint Genome Institute"/>
            <person name="Kjaerbolling I."/>
            <person name="Vesth T."/>
            <person name="Frisvad J.C."/>
            <person name="Nybo J.L."/>
            <person name="Theobald S."/>
            <person name="Kildgaard S."/>
            <person name="Isbrandt T."/>
            <person name="Kuo A."/>
            <person name="Sato A."/>
            <person name="Lyhne E.K."/>
            <person name="Kogle M.E."/>
            <person name="Wiebenga A."/>
            <person name="Kun R.S."/>
            <person name="Lubbers R.J."/>
            <person name="Makela M.R."/>
            <person name="Barry K."/>
            <person name="Chovatia M."/>
            <person name="Clum A."/>
            <person name="Daum C."/>
            <person name="Haridas S."/>
            <person name="He G."/>
            <person name="LaButti K."/>
            <person name="Lipzen A."/>
            <person name="Mondo S."/>
            <person name="Riley R."/>
            <person name="Salamov A."/>
            <person name="Simmons B.A."/>
            <person name="Magnuson J.K."/>
            <person name="Henrissat B."/>
            <person name="Mortensen U.H."/>
            <person name="Larsen T.O."/>
            <person name="Devries R.P."/>
            <person name="Grigoriev I.V."/>
            <person name="Machida M."/>
            <person name="Baker S.E."/>
            <person name="Andersen M.R."/>
        </authorList>
    </citation>
    <scope>NUCLEOTIDE SEQUENCE [LARGE SCALE GENOMIC DNA]</scope>
    <source>
        <strain evidence="2 3">IBT 29228</strain>
    </source>
</reference>
<sequence>METLLSYGVTYLITNNSTLATLAAAVYGLLLKQSAKRLSVRAILLCQSPEYSLTQSDIDEFLCSSSTRANREWTCTRTSIDEHYEGPAMRAVQISLEHESMLYDDSLRELPIRDLCNKLVGLHMFKEHRFRIVPEQASEGLDDVSRTFGSCLVLMHLRDIYERCSGNDSDDERYSDDDIFHLLRRFTNEYGVYIKSLSDEKVLEILGPIADPRFGRILNELSNGMRRGL</sequence>
<dbReference type="OrthoDB" id="4475968at2759"/>
<organism evidence="2 3">
    <name type="scientific">Aspergillus bertholletiae</name>
    <dbReference type="NCBI Taxonomy" id="1226010"/>
    <lineage>
        <taxon>Eukaryota</taxon>
        <taxon>Fungi</taxon>
        <taxon>Dikarya</taxon>
        <taxon>Ascomycota</taxon>
        <taxon>Pezizomycotina</taxon>
        <taxon>Eurotiomycetes</taxon>
        <taxon>Eurotiomycetidae</taxon>
        <taxon>Eurotiales</taxon>
        <taxon>Aspergillaceae</taxon>
        <taxon>Aspergillus</taxon>
        <taxon>Aspergillus subgen. Circumdati</taxon>
    </lineage>
</organism>
<protein>
    <submittedName>
        <fullName evidence="2">Uncharacterized protein</fullName>
    </submittedName>
</protein>
<keyword evidence="3" id="KW-1185">Reference proteome</keyword>
<accession>A0A5N7BHH7</accession>
<dbReference type="EMBL" id="ML736173">
    <property type="protein sequence ID" value="KAE8381204.1"/>
    <property type="molecule type" value="Genomic_DNA"/>
</dbReference>
<evidence type="ECO:0000313" key="2">
    <source>
        <dbReference type="EMBL" id="KAE8381204.1"/>
    </source>
</evidence>